<reference evidence="2 3" key="1">
    <citation type="journal article" date="2019" name="Nat. Ecol. Evol.">
        <title>Megaphylogeny resolves global patterns of mushroom evolution.</title>
        <authorList>
            <person name="Varga T."/>
            <person name="Krizsan K."/>
            <person name="Foldi C."/>
            <person name="Dima B."/>
            <person name="Sanchez-Garcia M."/>
            <person name="Sanchez-Ramirez S."/>
            <person name="Szollosi G.J."/>
            <person name="Szarkandi J.G."/>
            <person name="Papp V."/>
            <person name="Albert L."/>
            <person name="Andreopoulos W."/>
            <person name="Angelini C."/>
            <person name="Antonin V."/>
            <person name="Barry K.W."/>
            <person name="Bougher N.L."/>
            <person name="Buchanan P."/>
            <person name="Buyck B."/>
            <person name="Bense V."/>
            <person name="Catcheside P."/>
            <person name="Chovatia M."/>
            <person name="Cooper J."/>
            <person name="Damon W."/>
            <person name="Desjardin D."/>
            <person name="Finy P."/>
            <person name="Geml J."/>
            <person name="Haridas S."/>
            <person name="Hughes K."/>
            <person name="Justo A."/>
            <person name="Karasinski D."/>
            <person name="Kautmanova I."/>
            <person name="Kiss B."/>
            <person name="Kocsube S."/>
            <person name="Kotiranta H."/>
            <person name="LaButti K.M."/>
            <person name="Lechner B.E."/>
            <person name="Liimatainen K."/>
            <person name="Lipzen A."/>
            <person name="Lukacs Z."/>
            <person name="Mihaltcheva S."/>
            <person name="Morgado L.N."/>
            <person name="Niskanen T."/>
            <person name="Noordeloos M.E."/>
            <person name="Ohm R.A."/>
            <person name="Ortiz-Santana B."/>
            <person name="Ovrebo C."/>
            <person name="Racz N."/>
            <person name="Riley R."/>
            <person name="Savchenko A."/>
            <person name="Shiryaev A."/>
            <person name="Soop K."/>
            <person name="Spirin V."/>
            <person name="Szebenyi C."/>
            <person name="Tomsovsky M."/>
            <person name="Tulloss R.E."/>
            <person name="Uehling J."/>
            <person name="Grigoriev I.V."/>
            <person name="Vagvolgyi C."/>
            <person name="Papp T."/>
            <person name="Martin F.M."/>
            <person name="Miettinen O."/>
            <person name="Hibbett D.S."/>
            <person name="Nagy L.G."/>
        </authorList>
    </citation>
    <scope>NUCLEOTIDE SEQUENCE [LARGE SCALE GENOMIC DNA]</scope>
    <source>
        <strain evidence="2 3">CBS 121175</strain>
    </source>
</reference>
<accession>A0A5C3L9G3</accession>
<proteinExistence type="predicted"/>
<feature type="compositionally biased region" description="Low complexity" evidence="1">
    <location>
        <begin position="202"/>
        <end position="212"/>
    </location>
</feature>
<feature type="compositionally biased region" description="Basic and acidic residues" evidence="1">
    <location>
        <begin position="190"/>
        <end position="201"/>
    </location>
</feature>
<feature type="region of interest" description="Disordered" evidence="1">
    <location>
        <begin position="1"/>
        <end position="20"/>
    </location>
</feature>
<evidence type="ECO:0000256" key="1">
    <source>
        <dbReference type="SAM" id="MobiDB-lite"/>
    </source>
</evidence>
<evidence type="ECO:0000313" key="3">
    <source>
        <dbReference type="Proteomes" id="UP000307440"/>
    </source>
</evidence>
<gene>
    <name evidence="2" type="ORF">FA15DRAFT_386662</name>
</gene>
<dbReference type="EMBL" id="ML210193">
    <property type="protein sequence ID" value="TFK24868.1"/>
    <property type="molecule type" value="Genomic_DNA"/>
</dbReference>
<feature type="region of interest" description="Disordered" evidence="1">
    <location>
        <begin position="103"/>
        <end position="124"/>
    </location>
</feature>
<protein>
    <submittedName>
        <fullName evidence="2">Uncharacterized protein</fullName>
    </submittedName>
</protein>
<keyword evidence="3" id="KW-1185">Reference proteome</keyword>
<sequence>MQAPIRSCLKRSSQRPAQHAVHFPPSQALCNTFATHSPTVYDRSPIVVSQNTCALPERNGRTYVLDEQAALQAAASRAPPPSSSRSYHPRAMTDDRRAGFAPLPQLIPDISSSESDESDGFLPSPSIPFGLPASHYYSYGSHGLPTKYEWDSADYSASDLSGDINALSFLPYPPSPNAHDDKSRRRRSRQHDSSLDLDRIRSANNSNDSSSSLEEHRFVPPPPKKRSCSRRKEYLNKLSSTGTGGLCASFSNMGLDDGCLGGF</sequence>
<feature type="region of interest" description="Disordered" evidence="1">
    <location>
        <begin position="71"/>
        <end position="90"/>
    </location>
</feature>
<organism evidence="2 3">
    <name type="scientific">Coprinopsis marcescibilis</name>
    <name type="common">Agaric fungus</name>
    <name type="synonym">Psathyrella marcescibilis</name>
    <dbReference type="NCBI Taxonomy" id="230819"/>
    <lineage>
        <taxon>Eukaryota</taxon>
        <taxon>Fungi</taxon>
        <taxon>Dikarya</taxon>
        <taxon>Basidiomycota</taxon>
        <taxon>Agaricomycotina</taxon>
        <taxon>Agaricomycetes</taxon>
        <taxon>Agaricomycetidae</taxon>
        <taxon>Agaricales</taxon>
        <taxon>Agaricineae</taxon>
        <taxon>Psathyrellaceae</taxon>
        <taxon>Coprinopsis</taxon>
    </lineage>
</organism>
<evidence type="ECO:0000313" key="2">
    <source>
        <dbReference type="EMBL" id="TFK24868.1"/>
    </source>
</evidence>
<feature type="region of interest" description="Disordered" evidence="1">
    <location>
        <begin position="168"/>
        <end position="231"/>
    </location>
</feature>
<name>A0A5C3L9G3_COPMA</name>
<dbReference type="STRING" id="230819.A0A5C3L9G3"/>
<dbReference type="AlphaFoldDB" id="A0A5C3L9G3"/>
<dbReference type="OrthoDB" id="3187054at2759"/>
<dbReference type="Proteomes" id="UP000307440">
    <property type="component" value="Unassembled WGS sequence"/>
</dbReference>